<evidence type="ECO:0000313" key="2">
    <source>
        <dbReference type="Proteomes" id="UP000215148"/>
    </source>
</evidence>
<evidence type="ECO:0008006" key="3">
    <source>
        <dbReference type="Google" id="ProtNLM"/>
    </source>
</evidence>
<dbReference type="Gene3D" id="1.10.510.10">
    <property type="entry name" value="Transferase(Phosphotransferase) domain 1"/>
    <property type="match status" value="1"/>
</dbReference>
<name>A0A223N399_9VIBR</name>
<reference evidence="1 2" key="1">
    <citation type="submission" date="2017-08" db="EMBL/GenBank/DDBJ databases">
        <title>The Vibrio qinghaiensis sp.-Q67 is a luminous bacteria isolated firstly from Qinghai lake, Qinghai province, China, which has been proved to be very sensitive to detect environmental and food pollutants. Therefore, complete genome analysis of V. qinghaiensis sp.-Q67 highlights the potential application of this strain on detection of hazards in the contaminated environments.</title>
        <authorList>
            <person name="Gong L."/>
        </authorList>
    </citation>
    <scope>NUCLEOTIDE SEQUENCE [LARGE SCALE GENOMIC DNA]</scope>
    <source>
        <strain evidence="1 2">Q67</strain>
    </source>
</reference>
<evidence type="ECO:0000313" key="1">
    <source>
        <dbReference type="EMBL" id="ASU24305.1"/>
    </source>
</evidence>
<dbReference type="AlphaFoldDB" id="A0A223N399"/>
<protein>
    <recommendedName>
        <fullName evidence="3">Protein kinase domain-containing protein</fullName>
    </recommendedName>
</protein>
<proteinExistence type="predicted"/>
<keyword evidence="2" id="KW-1185">Reference proteome</keyword>
<dbReference type="InterPro" id="IPR011009">
    <property type="entry name" value="Kinase-like_dom_sf"/>
</dbReference>
<dbReference type="Proteomes" id="UP000215148">
    <property type="component" value="Chromosome 2"/>
</dbReference>
<organism evidence="1 2">
    <name type="scientific">Vibrio qinghaiensis</name>
    <dbReference type="NCBI Taxonomy" id="2025808"/>
    <lineage>
        <taxon>Bacteria</taxon>
        <taxon>Pseudomonadati</taxon>
        <taxon>Pseudomonadota</taxon>
        <taxon>Gammaproteobacteria</taxon>
        <taxon>Vibrionales</taxon>
        <taxon>Vibrionaceae</taxon>
        <taxon>Vibrio</taxon>
    </lineage>
</organism>
<dbReference type="EMBL" id="CP022742">
    <property type="protein sequence ID" value="ASU24305.1"/>
    <property type="molecule type" value="Genomic_DNA"/>
</dbReference>
<dbReference type="KEGG" id="vqi:CCZ37_17820"/>
<dbReference type="RefSeq" id="WP_094501838.1">
    <property type="nucleotide sequence ID" value="NZ_CAWNHI010000002.1"/>
</dbReference>
<dbReference type="SUPFAM" id="SSF56112">
    <property type="entry name" value="Protein kinase-like (PK-like)"/>
    <property type="match status" value="1"/>
</dbReference>
<accession>A0A223N399</accession>
<gene>
    <name evidence="1" type="ORF">CCZ37_17820</name>
</gene>
<sequence>MKIPLSFVAEKIAHFEDSTRTINIKTCSNVVTNQDPSSRVRNLIRQFNSQPEQSIGKRIKNIKVGAEFSNSFTKTKQEKYAANLIGDTFKAYKQRKKVKSENELGIKTLTNSNACRSYFYDQKGLFLSRTPDNFQKGRKGGFKQLIRSDEKFVQLHVHRLDEGLNQRSYNQLANYTLRDYESICKAQYVNPTTMIARNGGREVASLIEEGKSVKLLAFKTLLSDLKNLHDQSIYFHDIKPENLTFNDKIVRHIDVDNLIAPGYNTTDEGVVCSPYYVTQSLLNDIMHGDKKEQASRSHDNYAVLKSMIEATTGSYFDMNNRDEEDAPMPIFGMGNEALKCAKVWIDENVLSEWRDNAKQLLKFPGSQTESVAVFDMIDWASLEKNDLAL</sequence>